<dbReference type="OrthoDB" id="442947at2759"/>
<name>A0A5N6QWV6_9ROSI</name>
<dbReference type="EMBL" id="CM017322">
    <property type="protein sequence ID" value="KAE8010499.1"/>
    <property type="molecule type" value="Genomic_DNA"/>
</dbReference>
<dbReference type="InterPro" id="IPR036612">
    <property type="entry name" value="KH_dom_type_1_sf"/>
</dbReference>
<sequence length="901" mass="96152">MEYSINSSSLSDQRHDAVSSTQQPRKDSHKRDHPKRPATKLSPGQAAFRFLIHVSSTRGLLGNNGASVSRIRRETAARIHCEAAAPGSDHRIVLIVGSGLRAERGLSSAQEAMLRVFERVWESAVAENEIELWWKMVAHKSQIGPVVGKGGKNVRRMSSESGAQVRIFPAPDWTVNGYELIQITGVASAVKKALIDVSNCLQDYPPSDKSLASLTRTLGGSSEGSSHVASPDPHPELSPPFSSPGNSGISALNGNRSIRADDGGDSSQDKKGRQEEVVFRMLCTNHAAGWVIGKRGAIIRALENESGASIVFAASLTESGERVATISAREDLESACSPAQNAVVLLFERIIGGVAGRGGLSEGRRVMSKLLVASDLVGCLGSNDGEILSEMREVTGADIWALEREQTLNCASVNDVVVQITGEYRSVRNALFQVTGCLRDSQVRAKRPHVRVTEDPLRNDLVPLNIGGLSSALRLQQITNGFLAVKKEQDVSTHLQDCLSVGKAPTPLTRPLGSSSYGASPDPHAELFSHLSLPLLPLPGNSGNSSSNANTLSSLINANGVVSGQDKKGTQQEVVFRMLCSGHAAGSVIGKKGTIVRALQNEAGASISFSSPLTESRERVITISAWENLESTYSPAQNAVVLVFRRIIEGVIGRGHLSGLSEGRPVTSKLLVSSDLVGCLSGNDGKVLSEMREVTGADIQILEEDQILACASVNDVVVQITGEYKSVQDALFQVTGSLRDKFLPSEEFKEARAKSRCVRVNDDPLRDNPVPHNTGSVSSPPRFQLPQTVGRGQTTAISDHERGLTNFGGDYELGSGNKLATVTNTTVEILISEHVFGSVYGEDGANLESIIQISGAKVTVHDPRPGEREGRVVISGTPDKTLAAQSLLQAFIQSAGKTPYH</sequence>
<keyword evidence="1" id="KW-0677">Repeat</keyword>
<feature type="domain" description="K Homology" evidence="4">
    <location>
        <begin position="130"/>
        <end position="202"/>
    </location>
</feature>
<dbReference type="CDD" id="cd22459">
    <property type="entry name" value="KH-I_PEPPER_rpt1_like"/>
    <property type="match status" value="1"/>
</dbReference>
<organism evidence="5 6">
    <name type="scientific">Carpinus fangiana</name>
    <dbReference type="NCBI Taxonomy" id="176857"/>
    <lineage>
        <taxon>Eukaryota</taxon>
        <taxon>Viridiplantae</taxon>
        <taxon>Streptophyta</taxon>
        <taxon>Embryophyta</taxon>
        <taxon>Tracheophyta</taxon>
        <taxon>Spermatophyta</taxon>
        <taxon>Magnoliopsida</taxon>
        <taxon>eudicotyledons</taxon>
        <taxon>Gunneridae</taxon>
        <taxon>Pentapetalae</taxon>
        <taxon>rosids</taxon>
        <taxon>fabids</taxon>
        <taxon>Fagales</taxon>
        <taxon>Betulaceae</taxon>
        <taxon>Carpinus</taxon>
    </lineage>
</organism>
<dbReference type="PROSITE" id="PS50084">
    <property type="entry name" value="KH_TYPE_1"/>
    <property type="match status" value="7"/>
</dbReference>
<evidence type="ECO:0000313" key="5">
    <source>
        <dbReference type="EMBL" id="KAE8010499.1"/>
    </source>
</evidence>
<keyword evidence="6" id="KW-1185">Reference proteome</keyword>
<dbReference type="Gene3D" id="3.30.310.210">
    <property type="match status" value="2"/>
</dbReference>
<feature type="compositionally biased region" description="Polar residues" evidence="3">
    <location>
        <begin position="212"/>
        <end position="228"/>
    </location>
</feature>
<feature type="domain" description="K Homology" evidence="4">
    <location>
        <begin position="364"/>
        <end position="439"/>
    </location>
</feature>
<evidence type="ECO:0000256" key="1">
    <source>
        <dbReference type="ARBA" id="ARBA00022737"/>
    </source>
</evidence>
<feature type="domain" description="K Homology" evidence="4">
    <location>
        <begin position="823"/>
        <end position="893"/>
    </location>
</feature>
<dbReference type="SMART" id="SM00322">
    <property type="entry name" value="KH"/>
    <property type="match status" value="7"/>
</dbReference>
<feature type="domain" description="K Homology" evidence="4">
    <location>
        <begin position="44"/>
        <end position="118"/>
    </location>
</feature>
<dbReference type="InterPro" id="IPR004088">
    <property type="entry name" value="KH_dom_type_1"/>
</dbReference>
<feature type="compositionally biased region" description="Polar residues" evidence="3">
    <location>
        <begin position="771"/>
        <end position="796"/>
    </location>
</feature>
<feature type="compositionally biased region" description="Polar residues" evidence="3">
    <location>
        <begin position="1"/>
        <end position="11"/>
    </location>
</feature>
<dbReference type="SUPFAM" id="SSF54791">
    <property type="entry name" value="Eukaryotic type KH-domain (KH-domain type I)"/>
    <property type="match status" value="7"/>
</dbReference>
<evidence type="ECO:0000256" key="2">
    <source>
        <dbReference type="PROSITE-ProRule" id="PRU00117"/>
    </source>
</evidence>
<reference evidence="5 6" key="1">
    <citation type="submission" date="2019-06" db="EMBL/GenBank/DDBJ databases">
        <title>A chromosomal-level reference genome of Carpinus fangiana (Coryloideae, Betulaceae).</title>
        <authorList>
            <person name="Yang X."/>
            <person name="Wang Z."/>
            <person name="Zhang L."/>
            <person name="Hao G."/>
            <person name="Liu J."/>
            <person name="Yang Y."/>
        </authorList>
    </citation>
    <scope>NUCLEOTIDE SEQUENCE [LARGE SCALE GENOMIC DNA]</scope>
    <source>
        <strain evidence="5">Cfa_2016G</strain>
        <tissue evidence="5">Leaf</tissue>
    </source>
</reference>
<accession>A0A5N6QWV6</accession>
<dbReference type="Gene3D" id="3.30.1370.10">
    <property type="entry name" value="K Homology domain, type 1"/>
    <property type="match status" value="3"/>
</dbReference>
<dbReference type="PANTHER" id="PTHR10288">
    <property type="entry name" value="KH DOMAIN CONTAINING RNA BINDING PROTEIN"/>
    <property type="match status" value="1"/>
</dbReference>
<evidence type="ECO:0000313" key="6">
    <source>
        <dbReference type="Proteomes" id="UP000327013"/>
    </source>
</evidence>
<feature type="compositionally biased region" description="Basic and acidic residues" evidence="3">
    <location>
        <begin position="258"/>
        <end position="271"/>
    </location>
</feature>
<evidence type="ECO:0000256" key="3">
    <source>
        <dbReference type="SAM" id="MobiDB-lite"/>
    </source>
</evidence>
<dbReference type="AlphaFoldDB" id="A0A5N6QWV6"/>
<feature type="domain" description="K Homology" evidence="4">
    <location>
        <begin position="275"/>
        <end position="348"/>
    </location>
</feature>
<dbReference type="Pfam" id="PF00013">
    <property type="entry name" value="KH_1"/>
    <property type="match status" value="7"/>
</dbReference>
<feature type="domain" description="K Homology" evidence="4">
    <location>
        <begin position="572"/>
        <end position="648"/>
    </location>
</feature>
<dbReference type="GO" id="GO:0003723">
    <property type="term" value="F:RNA binding"/>
    <property type="evidence" value="ECO:0007669"/>
    <property type="project" value="UniProtKB-UniRule"/>
</dbReference>
<feature type="region of interest" description="Disordered" evidence="3">
    <location>
        <begin position="761"/>
        <end position="796"/>
    </location>
</feature>
<feature type="region of interest" description="Disordered" evidence="3">
    <location>
        <begin position="1"/>
        <end position="41"/>
    </location>
</feature>
<keyword evidence="2" id="KW-0694">RNA-binding</keyword>
<protein>
    <recommendedName>
        <fullName evidence="4">K Homology domain-containing protein</fullName>
    </recommendedName>
</protein>
<feature type="compositionally biased region" description="Polar residues" evidence="3">
    <location>
        <begin position="243"/>
        <end position="256"/>
    </location>
</feature>
<feature type="domain" description="K Homology" evidence="4">
    <location>
        <begin position="664"/>
        <end position="739"/>
    </location>
</feature>
<dbReference type="Proteomes" id="UP000327013">
    <property type="component" value="Chromosome 2"/>
</dbReference>
<dbReference type="InterPro" id="IPR004087">
    <property type="entry name" value="KH_dom"/>
</dbReference>
<feature type="region of interest" description="Disordered" evidence="3">
    <location>
        <begin position="212"/>
        <end position="271"/>
    </location>
</feature>
<evidence type="ECO:0000259" key="4">
    <source>
        <dbReference type="SMART" id="SM00322"/>
    </source>
</evidence>
<gene>
    <name evidence="5" type="ORF">FH972_006867</name>
</gene>
<proteinExistence type="predicted"/>